<keyword evidence="4" id="KW-1185">Reference proteome</keyword>
<protein>
    <submittedName>
        <fullName evidence="3">Uncharacterized protein</fullName>
    </submittedName>
</protein>
<feature type="compositionally biased region" description="Low complexity" evidence="1">
    <location>
        <begin position="235"/>
        <end position="247"/>
    </location>
</feature>
<name>A0AAJ0BCB1_9PEZI</name>
<evidence type="ECO:0000256" key="2">
    <source>
        <dbReference type="SAM" id="SignalP"/>
    </source>
</evidence>
<sequence>MRPNATSVVILLGSLSLAQAAAHRRDGFVVRPRARGEEALEKRQAAAAAQTVTVFQTLTVGSNNTVTVTVTAAGAAANAVASTVTVTNCAPGVAQGAASGVGSSVAASASLPAAGGAAAGTPAAAAPGNPGVPSGGIGVVIVSIPDSLRTKTKSVAAAVPTAVQNPAVGSSTLAALPGSASLVGSSSLQAISSVSSLSTSLQALPSQGAAGALQPLPAAGSSAAALQPLPGATTTSSILTTTSAGGLQPLPANTGLAPPPGGIIPPASGLDSTLNLGGMAPTPIAAGPDGAFGGQLGEIPLPASGVSAGPPQAAIDPAATITPGVAQAGAEVVNIDVSGLTLNSQLNLGNLAQATVVSATK</sequence>
<feature type="chain" id="PRO_5042509647" evidence="2">
    <location>
        <begin position="21"/>
        <end position="361"/>
    </location>
</feature>
<proteinExistence type="predicted"/>
<gene>
    <name evidence="3" type="ORF">QBC47DRAFT_211980</name>
</gene>
<organism evidence="3 4">
    <name type="scientific">Echria macrotheca</name>
    <dbReference type="NCBI Taxonomy" id="438768"/>
    <lineage>
        <taxon>Eukaryota</taxon>
        <taxon>Fungi</taxon>
        <taxon>Dikarya</taxon>
        <taxon>Ascomycota</taxon>
        <taxon>Pezizomycotina</taxon>
        <taxon>Sordariomycetes</taxon>
        <taxon>Sordariomycetidae</taxon>
        <taxon>Sordariales</taxon>
        <taxon>Schizotheciaceae</taxon>
        <taxon>Echria</taxon>
    </lineage>
</organism>
<dbReference type="AlphaFoldDB" id="A0AAJ0BCB1"/>
<accession>A0AAJ0BCB1</accession>
<evidence type="ECO:0000256" key="1">
    <source>
        <dbReference type="SAM" id="MobiDB-lite"/>
    </source>
</evidence>
<feature type="signal peptide" evidence="2">
    <location>
        <begin position="1"/>
        <end position="20"/>
    </location>
</feature>
<evidence type="ECO:0000313" key="4">
    <source>
        <dbReference type="Proteomes" id="UP001239445"/>
    </source>
</evidence>
<dbReference type="Proteomes" id="UP001239445">
    <property type="component" value="Unassembled WGS sequence"/>
</dbReference>
<reference evidence="3" key="1">
    <citation type="submission" date="2023-06" db="EMBL/GenBank/DDBJ databases">
        <title>Genome-scale phylogeny and comparative genomics of the fungal order Sordariales.</title>
        <authorList>
            <consortium name="Lawrence Berkeley National Laboratory"/>
            <person name="Hensen N."/>
            <person name="Bonometti L."/>
            <person name="Westerberg I."/>
            <person name="Brannstrom I.O."/>
            <person name="Guillou S."/>
            <person name="Cros-Aarteil S."/>
            <person name="Calhoun S."/>
            <person name="Haridas S."/>
            <person name="Kuo A."/>
            <person name="Mondo S."/>
            <person name="Pangilinan J."/>
            <person name="Riley R."/>
            <person name="Labutti K."/>
            <person name="Andreopoulos B."/>
            <person name="Lipzen A."/>
            <person name="Chen C."/>
            <person name="Yanf M."/>
            <person name="Daum C."/>
            <person name="Ng V."/>
            <person name="Clum A."/>
            <person name="Steindorff A."/>
            <person name="Ohm R."/>
            <person name="Martin F."/>
            <person name="Silar P."/>
            <person name="Natvig D."/>
            <person name="Lalanne C."/>
            <person name="Gautier V."/>
            <person name="Ament-Velasquez S.L."/>
            <person name="Kruys A."/>
            <person name="Hutchinson M.I."/>
            <person name="Powell A.J."/>
            <person name="Barry K."/>
            <person name="Miller A.N."/>
            <person name="Grigoriev I.V."/>
            <person name="Debuchy R."/>
            <person name="Gladieux P."/>
            <person name="Thoren M.H."/>
            <person name="Johannesson H."/>
        </authorList>
    </citation>
    <scope>NUCLEOTIDE SEQUENCE</scope>
    <source>
        <strain evidence="3">PSN4</strain>
    </source>
</reference>
<comment type="caution">
    <text evidence="3">The sequence shown here is derived from an EMBL/GenBank/DDBJ whole genome shotgun (WGS) entry which is preliminary data.</text>
</comment>
<keyword evidence="2" id="KW-0732">Signal</keyword>
<evidence type="ECO:0000313" key="3">
    <source>
        <dbReference type="EMBL" id="KAK1755215.1"/>
    </source>
</evidence>
<dbReference type="EMBL" id="MU839834">
    <property type="protein sequence ID" value="KAK1755215.1"/>
    <property type="molecule type" value="Genomic_DNA"/>
</dbReference>
<feature type="region of interest" description="Disordered" evidence="1">
    <location>
        <begin position="235"/>
        <end position="255"/>
    </location>
</feature>